<evidence type="ECO:0000313" key="2">
    <source>
        <dbReference type="Proteomes" id="UP000061348"/>
    </source>
</evidence>
<evidence type="ECO:0000313" key="1">
    <source>
        <dbReference type="EMBL" id="KWV85980.1"/>
    </source>
</evidence>
<comment type="caution">
    <text evidence="1">The sequence shown here is derived from an EMBL/GenBank/DDBJ whole genome shotgun (WGS) entry which is preliminary data.</text>
</comment>
<accession>A0A109LEQ8</accession>
<organism evidence="1 2">
    <name type="scientific">Pseudomonas fluorescens</name>
    <dbReference type="NCBI Taxonomy" id="294"/>
    <lineage>
        <taxon>Bacteria</taxon>
        <taxon>Pseudomonadati</taxon>
        <taxon>Pseudomonadota</taxon>
        <taxon>Gammaproteobacteria</taxon>
        <taxon>Pseudomonadales</taxon>
        <taxon>Pseudomonadaceae</taxon>
        <taxon>Pseudomonas</taxon>
    </lineage>
</organism>
<gene>
    <name evidence="1" type="ORF">PFLmoz3_04331</name>
</gene>
<sequence>MRITAFCRPEEPQLATIGAGPSDAEQALGQLIGGGWVARRQLRSADVEKMLQCGIDRFWLGIEVEQAVGTVAHAGALVEVAQGEQEDLVEIHRAHQGQAAEHIVGLALQGNDVLDFLGPRVR</sequence>
<proteinExistence type="predicted"/>
<dbReference type="AlphaFoldDB" id="A0A109LEQ8"/>
<reference evidence="1 2" key="1">
    <citation type="submission" date="2015-05" db="EMBL/GenBank/DDBJ databases">
        <title>A genomic and transcriptomic approach to investigate the blue pigment phenotype in Pseudomonas fluorescens.</title>
        <authorList>
            <person name="Andreani N.A."/>
            <person name="Cardazzo B."/>
        </authorList>
    </citation>
    <scope>NUCLEOTIDE SEQUENCE [LARGE SCALE GENOMIC DNA]</scope>
    <source>
        <strain evidence="1 2">Ps_22</strain>
    </source>
</reference>
<dbReference type="EMBL" id="LCYA01000109">
    <property type="protein sequence ID" value="KWV85980.1"/>
    <property type="molecule type" value="Genomic_DNA"/>
</dbReference>
<protein>
    <submittedName>
        <fullName evidence="1">Uncharacterized protein</fullName>
    </submittedName>
</protein>
<name>A0A109LEQ8_PSEFL</name>
<dbReference type="Proteomes" id="UP000061348">
    <property type="component" value="Unassembled WGS sequence"/>
</dbReference>